<dbReference type="AlphaFoldDB" id="A0AAV4ZGT5"/>
<dbReference type="EMBL" id="BPQO01000004">
    <property type="protein sequence ID" value="GJD87649.1"/>
    <property type="molecule type" value="Genomic_DNA"/>
</dbReference>
<evidence type="ECO:0000313" key="2">
    <source>
        <dbReference type="Proteomes" id="UP001055247"/>
    </source>
</evidence>
<organism evidence="1 2">
    <name type="scientific">Methylobacterium hispanicum</name>
    <dbReference type="NCBI Taxonomy" id="270350"/>
    <lineage>
        <taxon>Bacteria</taxon>
        <taxon>Pseudomonadati</taxon>
        <taxon>Pseudomonadota</taxon>
        <taxon>Alphaproteobacteria</taxon>
        <taxon>Hyphomicrobiales</taxon>
        <taxon>Methylobacteriaceae</taxon>
        <taxon>Methylobacterium</taxon>
    </lineage>
</organism>
<keyword evidence="2" id="KW-1185">Reference proteome</keyword>
<proteinExistence type="predicted"/>
<comment type="caution">
    <text evidence="1">The sequence shown here is derived from an EMBL/GenBank/DDBJ whole genome shotgun (WGS) entry which is preliminary data.</text>
</comment>
<name>A0AAV4ZGT5_9HYPH</name>
<evidence type="ECO:0000313" key="1">
    <source>
        <dbReference type="EMBL" id="GJD87649.1"/>
    </source>
</evidence>
<accession>A0AAV4ZGT5</accession>
<sequence length="283" mass="30956">MAANVPAIVVGWEGDEGLRVRLIEPLAGLDTETELLARPATPKRGQSDVEIQKKRHGLRIGGVVVLLKAAEAVGGLVWRGIDTLREKPDVHDVRIFRRTPVTIFPPREGTALVERAAILLASSAVSFTGITMSYQAISLALEEGFLYGRCGLLLRGPDRKGNVLHHFMPPPEEASVQAVMRVLARQRLENLYRHARHAGGAWKAIPYVEMKTDRLRANRMSADRLNVPYVLPDGSPGFKLATVAIRYDDPEWLLSDATPLDVDAAVFGMDAPEETIGLTSVAS</sequence>
<protein>
    <submittedName>
        <fullName evidence="1">Uncharacterized protein</fullName>
    </submittedName>
</protein>
<gene>
    <name evidence="1" type="ORF">BHAOGJBA_1154</name>
</gene>
<reference evidence="1" key="1">
    <citation type="journal article" date="2016" name="Front. Microbiol.">
        <title>Genome Sequence of the Piezophilic, Mesophilic Sulfate-Reducing Bacterium Desulfovibrio indicus J2T.</title>
        <authorList>
            <person name="Cao J."/>
            <person name="Maignien L."/>
            <person name="Shao Z."/>
            <person name="Alain K."/>
            <person name="Jebbar M."/>
        </authorList>
    </citation>
    <scope>NUCLEOTIDE SEQUENCE</scope>
    <source>
        <strain evidence="1">DSM 16372</strain>
    </source>
</reference>
<dbReference type="Proteomes" id="UP001055247">
    <property type="component" value="Unassembled WGS sequence"/>
</dbReference>
<dbReference type="RefSeq" id="WP_238229646.1">
    <property type="nucleotide sequence ID" value="NZ_BPQO01000004.1"/>
</dbReference>
<reference evidence="1" key="2">
    <citation type="submission" date="2021-08" db="EMBL/GenBank/DDBJ databases">
        <authorList>
            <person name="Tani A."/>
            <person name="Ola A."/>
            <person name="Ogura Y."/>
            <person name="Katsura K."/>
            <person name="Hayashi T."/>
        </authorList>
    </citation>
    <scope>NUCLEOTIDE SEQUENCE</scope>
    <source>
        <strain evidence="1">DSM 16372</strain>
    </source>
</reference>